<keyword evidence="2" id="KW-0472">Membrane</keyword>
<accession>A0A836BY72</accession>
<feature type="transmembrane region" description="Helical" evidence="2">
    <location>
        <begin position="216"/>
        <end position="241"/>
    </location>
</feature>
<comment type="caution">
    <text evidence="3">The sequence shown here is derived from an EMBL/GenBank/DDBJ whole genome shotgun (WGS) entry which is preliminary data.</text>
</comment>
<evidence type="ECO:0000256" key="1">
    <source>
        <dbReference type="SAM" id="MobiDB-lite"/>
    </source>
</evidence>
<evidence type="ECO:0008006" key="5">
    <source>
        <dbReference type="Google" id="ProtNLM"/>
    </source>
</evidence>
<dbReference type="OrthoDB" id="2019412at2759"/>
<feature type="transmembrane region" description="Helical" evidence="2">
    <location>
        <begin position="94"/>
        <end position="115"/>
    </location>
</feature>
<feature type="transmembrane region" description="Helical" evidence="2">
    <location>
        <begin position="122"/>
        <end position="144"/>
    </location>
</feature>
<feature type="region of interest" description="Disordered" evidence="1">
    <location>
        <begin position="1"/>
        <end position="60"/>
    </location>
</feature>
<evidence type="ECO:0000313" key="4">
    <source>
        <dbReference type="Proteomes" id="UP000612055"/>
    </source>
</evidence>
<keyword evidence="2" id="KW-1133">Transmembrane helix</keyword>
<dbReference type="Pfam" id="PF09991">
    <property type="entry name" value="DUF2232"/>
    <property type="match status" value="1"/>
</dbReference>
<feature type="compositionally biased region" description="Low complexity" evidence="1">
    <location>
        <begin position="37"/>
        <end position="59"/>
    </location>
</feature>
<evidence type="ECO:0000256" key="2">
    <source>
        <dbReference type="SAM" id="Phobius"/>
    </source>
</evidence>
<keyword evidence="4" id="KW-1185">Reference proteome</keyword>
<organism evidence="3 4">
    <name type="scientific">Edaphochlamys debaryana</name>
    <dbReference type="NCBI Taxonomy" id="47281"/>
    <lineage>
        <taxon>Eukaryota</taxon>
        <taxon>Viridiplantae</taxon>
        <taxon>Chlorophyta</taxon>
        <taxon>core chlorophytes</taxon>
        <taxon>Chlorophyceae</taxon>
        <taxon>CS clade</taxon>
        <taxon>Chlamydomonadales</taxon>
        <taxon>Chlamydomonadales incertae sedis</taxon>
        <taxon>Edaphochlamys</taxon>
    </lineage>
</organism>
<reference evidence="3" key="1">
    <citation type="journal article" date="2020" name="bioRxiv">
        <title>Comparative genomics of Chlamydomonas.</title>
        <authorList>
            <person name="Craig R.J."/>
            <person name="Hasan A.R."/>
            <person name="Ness R.W."/>
            <person name="Keightley P.D."/>
        </authorList>
    </citation>
    <scope>NUCLEOTIDE SEQUENCE</scope>
    <source>
        <strain evidence="3">CCAP 11/70</strain>
    </source>
</reference>
<sequence length="270" mass="28820">MGNSQPRSRRGDRRRLVPQNAAVAGSLSGSAPDDDSTPSSSYDASRPSSPSHGPGQQSPYTLEDTRTLVETAMLAAVSGLAYLLSTILKLDTSLGYFLPLPVVLATLRSGVGAGWRTMGATCFLLVVLLGPLRALTYLLMHGLLAATLGTLWKLQAGFWVGVLVGALVRMFGQLAYLVLSSVTMNENMFALLLSNVYSMLDRITATLGMTGAPSPMAVSCMMFSLLLVNGLSYNFLLNVIYRFILGAMGYKLGPLPKVIESYVYAGVPKP</sequence>
<feature type="transmembrane region" description="Helical" evidence="2">
    <location>
        <begin position="68"/>
        <end position="88"/>
    </location>
</feature>
<feature type="transmembrane region" description="Helical" evidence="2">
    <location>
        <begin position="156"/>
        <end position="179"/>
    </location>
</feature>
<protein>
    <recommendedName>
        <fullName evidence="5">DUF2232 domain-containing protein</fullName>
    </recommendedName>
</protein>
<dbReference type="PANTHER" id="PTHR37185">
    <property type="entry name" value="MEMBRANE PROTEIN"/>
    <property type="match status" value="1"/>
</dbReference>
<keyword evidence="2" id="KW-0812">Transmembrane</keyword>
<proteinExistence type="predicted"/>
<name>A0A836BY72_9CHLO</name>
<dbReference type="AlphaFoldDB" id="A0A836BY72"/>
<gene>
    <name evidence="3" type="ORF">HYH03_009681</name>
</gene>
<dbReference type="Proteomes" id="UP000612055">
    <property type="component" value="Unassembled WGS sequence"/>
</dbReference>
<dbReference type="EMBL" id="JAEHOE010000048">
    <property type="protein sequence ID" value="KAG2491949.1"/>
    <property type="molecule type" value="Genomic_DNA"/>
</dbReference>
<evidence type="ECO:0000313" key="3">
    <source>
        <dbReference type="EMBL" id="KAG2491949.1"/>
    </source>
</evidence>
<dbReference type="PANTHER" id="PTHR37185:SF3">
    <property type="entry name" value="MEMBRANE PROTEIN"/>
    <property type="match status" value="1"/>
</dbReference>
<dbReference type="InterPro" id="IPR018710">
    <property type="entry name" value="DUF2232"/>
</dbReference>